<feature type="domain" description="RGS" evidence="3">
    <location>
        <begin position="287"/>
        <end position="402"/>
    </location>
</feature>
<dbReference type="InterPro" id="IPR047017">
    <property type="entry name" value="RGS6/7/9/11_DHEX_sf"/>
</dbReference>
<sequence length="458" mass="51993">MGNAHFLYITFKAPYYWLSKTPEADPMDYAIYLVRRTLNKQQKYGLENYERRALHRLRTVLARKWEFICLQAADQERLYKYRRKSDQFVIEAQERAFWLVHRPPPSRLSCFEEQLPRNGHMDQRLLTWRQAHASILLNKDRRFQSHSLEPRASPKLQASPSFRQPTAQAMSHSHLCLSNRKSAENLLFFTANRSSYDWFLSEVSGSGHSSSCRSFSAASPWLSQPSAIEASACVPLIGLPTCDSLLTSTPLGSCLSTDDQAGPCTKPFGDASILPPTVNQVRLWATSFDNLLWDPSGCQAFKAFLEKEFSSENLRFWLSVNAYQFTAVSNLKAAGQRIYEEFLSPNAPSEINIDCSTRVNTAKAVKNPSWYVFLEAKQQIYKLMKSDSYARFLRSNDYSAALRVALDNNGHHGDRRTSRWALRPPTPLNIATSISSGLDDGSYTDGDEIAPQKPDEST</sequence>
<dbReference type="InterPro" id="IPR044926">
    <property type="entry name" value="RGS_subdomain_2"/>
</dbReference>
<dbReference type="PRINTS" id="PR01301">
    <property type="entry name" value="RGSPROTEIN"/>
</dbReference>
<reference evidence="4 5" key="1">
    <citation type="journal article" date="2022" name="Front. Cell. Infect. Microbiol.">
        <title>The Genomes of Two Strains of Taenia crassiceps the Animal Model for the Study of Human Cysticercosis.</title>
        <authorList>
            <person name="Bobes R.J."/>
            <person name="Estrada K."/>
            <person name="Rios-Valencia D.G."/>
            <person name="Calderon-Gallegos A."/>
            <person name="de la Torre P."/>
            <person name="Carrero J.C."/>
            <person name="Sanchez-Flores A."/>
            <person name="Laclette J.P."/>
        </authorList>
    </citation>
    <scope>NUCLEOTIDE SEQUENCE [LARGE SCALE GENOMIC DNA]</scope>
    <source>
        <strain evidence="4">WFUcys</strain>
    </source>
</reference>
<evidence type="ECO:0000313" key="5">
    <source>
        <dbReference type="Proteomes" id="UP001651158"/>
    </source>
</evidence>
<comment type="caution">
    <text evidence="4">The sequence shown here is derived from an EMBL/GenBank/DDBJ whole genome shotgun (WGS) entry which is preliminary data.</text>
</comment>
<dbReference type="Pfam" id="PF18148">
    <property type="entry name" value="RGS_DHEX"/>
    <property type="match status" value="1"/>
</dbReference>
<accession>A0ABR4Q5C2</accession>
<organism evidence="4 5">
    <name type="scientific">Taenia crassiceps</name>
    <dbReference type="NCBI Taxonomy" id="6207"/>
    <lineage>
        <taxon>Eukaryota</taxon>
        <taxon>Metazoa</taxon>
        <taxon>Spiralia</taxon>
        <taxon>Lophotrochozoa</taxon>
        <taxon>Platyhelminthes</taxon>
        <taxon>Cestoda</taxon>
        <taxon>Eucestoda</taxon>
        <taxon>Cyclophyllidea</taxon>
        <taxon>Taeniidae</taxon>
        <taxon>Taenia</taxon>
    </lineage>
</organism>
<dbReference type="SUPFAM" id="SSF48097">
    <property type="entry name" value="Regulator of G-protein signaling, RGS"/>
    <property type="match status" value="1"/>
</dbReference>
<dbReference type="SMART" id="SM00315">
    <property type="entry name" value="RGS"/>
    <property type="match status" value="1"/>
</dbReference>
<dbReference type="Pfam" id="PF00615">
    <property type="entry name" value="RGS"/>
    <property type="match status" value="1"/>
</dbReference>
<dbReference type="Gene3D" id="1.10.1240.60">
    <property type="match status" value="1"/>
</dbReference>
<dbReference type="InterPro" id="IPR016137">
    <property type="entry name" value="RGS"/>
</dbReference>
<keyword evidence="1" id="KW-0734">Signal transduction inhibitor</keyword>
<dbReference type="PANTHER" id="PTHR45746">
    <property type="entry name" value="LP21163P"/>
    <property type="match status" value="1"/>
</dbReference>
<evidence type="ECO:0000313" key="4">
    <source>
        <dbReference type="EMBL" id="KAL5104588.1"/>
    </source>
</evidence>
<feature type="region of interest" description="Disordered" evidence="2">
    <location>
        <begin position="431"/>
        <end position="458"/>
    </location>
</feature>
<dbReference type="Proteomes" id="UP001651158">
    <property type="component" value="Unassembled WGS sequence"/>
</dbReference>
<dbReference type="InterPro" id="IPR047016">
    <property type="entry name" value="RGS6/7/9/11"/>
</dbReference>
<keyword evidence="5" id="KW-1185">Reference proteome</keyword>
<name>A0ABR4Q5C2_9CEST</name>
<dbReference type="InterPro" id="IPR040759">
    <property type="entry name" value="RGS_DHEX"/>
</dbReference>
<dbReference type="InterPro" id="IPR036305">
    <property type="entry name" value="RGS_sf"/>
</dbReference>
<gene>
    <name evidence="4" type="ORF">TcWFU_000846</name>
</gene>
<protein>
    <submittedName>
        <fullName evidence="4">Regulator of G-protein signaling 7</fullName>
    </submittedName>
</protein>
<dbReference type="Gene3D" id="1.10.167.10">
    <property type="entry name" value="Regulator of G-protein Signalling 4, domain 2"/>
    <property type="match status" value="1"/>
</dbReference>
<proteinExistence type="predicted"/>
<evidence type="ECO:0000259" key="3">
    <source>
        <dbReference type="PROSITE" id="PS50132"/>
    </source>
</evidence>
<evidence type="ECO:0000256" key="1">
    <source>
        <dbReference type="ARBA" id="ARBA00022700"/>
    </source>
</evidence>
<dbReference type="PROSITE" id="PS50132">
    <property type="entry name" value="RGS"/>
    <property type="match status" value="1"/>
</dbReference>
<dbReference type="PANTHER" id="PTHR45746:SF6">
    <property type="entry name" value="LP21163P"/>
    <property type="match status" value="1"/>
</dbReference>
<dbReference type="EMBL" id="JAKROA010000011">
    <property type="protein sequence ID" value="KAL5104588.1"/>
    <property type="molecule type" value="Genomic_DNA"/>
</dbReference>
<evidence type="ECO:0000256" key="2">
    <source>
        <dbReference type="SAM" id="MobiDB-lite"/>
    </source>
</evidence>